<dbReference type="Pfam" id="PF01618">
    <property type="entry name" value="MotA_ExbB"/>
    <property type="match status" value="1"/>
</dbReference>
<comment type="subcellular location">
    <subcellularLocation>
        <location evidence="1">Cell membrane</location>
        <topology evidence="1">Multi-pass membrane protein</topology>
    </subcellularLocation>
    <subcellularLocation>
        <location evidence="6">Membrane</location>
        <topology evidence="6">Multi-pass membrane protein</topology>
    </subcellularLocation>
</comment>
<keyword evidence="3 8" id="KW-0812">Transmembrane</keyword>
<evidence type="ECO:0000256" key="4">
    <source>
        <dbReference type="ARBA" id="ARBA00022989"/>
    </source>
</evidence>
<evidence type="ECO:0000256" key="1">
    <source>
        <dbReference type="ARBA" id="ARBA00004651"/>
    </source>
</evidence>
<feature type="signal peptide" evidence="9">
    <location>
        <begin position="1"/>
        <end position="19"/>
    </location>
</feature>
<dbReference type="PANTHER" id="PTHR30625:SF11">
    <property type="entry name" value="MOTA_TOLQ_EXBB PROTON CHANNEL DOMAIN-CONTAINING PROTEIN"/>
    <property type="match status" value="1"/>
</dbReference>
<gene>
    <name evidence="11" type="ORF">G3R48_05225</name>
</gene>
<keyword evidence="7" id="KW-0175">Coiled coil</keyword>
<evidence type="ECO:0000313" key="12">
    <source>
        <dbReference type="Proteomes" id="UP000811844"/>
    </source>
</evidence>
<keyword evidence="9" id="KW-0732">Signal</keyword>
<name>A0ABS5I035_9GAMM</name>
<dbReference type="InterPro" id="IPR002898">
    <property type="entry name" value="MotA_ExbB_proton_chnl"/>
</dbReference>
<comment type="similarity">
    <text evidence="6">Belongs to the exbB/tolQ family.</text>
</comment>
<feature type="chain" id="PRO_5046976648" evidence="9">
    <location>
        <begin position="20"/>
        <end position="408"/>
    </location>
</feature>
<keyword evidence="12" id="KW-1185">Reference proteome</keyword>
<feature type="coiled-coil region" evidence="7">
    <location>
        <begin position="19"/>
        <end position="50"/>
    </location>
</feature>
<dbReference type="Proteomes" id="UP000811844">
    <property type="component" value="Unassembled WGS sequence"/>
</dbReference>
<evidence type="ECO:0000256" key="8">
    <source>
        <dbReference type="SAM" id="Phobius"/>
    </source>
</evidence>
<keyword evidence="6" id="KW-0813">Transport</keyword>
<evidence type="ECO:0000256" key="3">
    <source>
        <dbReference type="ARBA" id="ARBA00022692"/>
    </source>
</evidence>
<dbReference type="RefSeq" id="WP_153662521.1">
    <property type="nucleotide sequence ID" value="NZ_JAAIKR010000003.1"/>
</dbReference>
<organism evidence="11 12">
    <name type="scientific">Shewanella intestini</name>
    <dbReference type="NCBI Taxonomy" id="2017544"/>
    <lineage>
        <taxon>Bacteria</taxon>
        <taxon>Pseudomonadati</taxon>
        <taxon>Pseudomonadota</taxon>
        <taxon>Gammaproteobacteria</taxon>
        <taxon>Alteromonadales</taxon>
        <taxon>Shewanellaceae</taxon>
        <taxon>Shewanella</taxon>
    </lineage>
</organism>
<dbReference type="EMBL" id="JAAIKR010000003">
    <property type="protein sequence ID" value="MBR9727393.1"/>
    <property type="molecule type" value="Genomic_DNA"/>
</dbReference>
<feature type="domain" description="MotA/TolQ/ExbB proton channel" evidence="10">
    <location>
        <begin position="283"/>
        <end position="393"/>
    </location>
</feature>
<keyword evidence="4 8" id="KW-1133">Transmembrane helix</keyword>
<evidence type="ECO:0000259" key="10">
    <source>
        <dbReference type="Pfam" id="PF01618"/>
    </source>
</evidence>
<feature type="transmembrane region" description="Helical" evidence="8">
    <location>
        <begin position="226"/>
        <end position="244"/>
    </location>
</feature>
<keyword evidence="2" id="KW-1003">Cell membrane</keyword>
<evidence type="ECO:0000256" key="2">
    <source>
        <dbReference type="ARBA" id="ARBA00022475"/>
    </source>
</evidence>
<sequence length="408" mass="44781">MKLLTLIMLTLLLSFSGHASTMQQYEAQLSAELKQAQQQYQQQVDKVSRQRQPMLTKLTVLEADLLALRQQLIGQTRSKDDAYLSVQAMEQRLTQWQDQNRYIHNLLSHHAGNREGDAIKLIEQEMSSIGDKLSPKWHPSQAIAKNGALEQGELLRLGPLGFLHHNGQLSLLDIQVTEQNNVPKISLTIDSARPSQVLPIDITGNRVITIEANHKSIIDQIKQGGFWVYPILLMGAIALVMALIKALQLHQQPKADCGLVARYLQSGVIPATKGWQVELLQQAQQHRGCGSEAMGDYLHQYLLGVKNKQDKGMAMIAATAAVAPLMGLLGTVSGMIQTFEMMNLFGNQDSSVLSGGISEALVTTELGLVVAIPSLLLHAWLSRRHQGMLSQLEADAGVLCQLGDNTGA</sequence>
<feature type="transmembrane region" description="Helical" evidence="8">
    <location>
        <begin position="356"/>
        <end position="381"/>
    </location>
</feature>
<dbReference type="PANTHER" id="PTHR30625">
    <property type="entry name" value="PROTEIN TOLQ"/>
    <property type="match status" value="1"/>
</dbReference>
<dbReference type="InterPro" id="IPR050790">
    <property type="entry name" value="ExbB/TolQ_transport"/>
</dbReference>
<keyword evidence="5 8" id="KW-0472">Membrane</keyword>
<evidence type="ECO:0000256" key="9">
    <source>
        <dbReference type="SAM" id="SignalP"/>
    </source>
</evidence>
<comment type="caution">
    <text evidence="11">The sequence shown here is derived from an EMBL/GenBank/DDBJ whole genome shotgun (WGS) entry which is preliminary data.</text>
</comment>
<reference evidence="11 12" key="1">
    <citation type="submission" date="2020-02" db="EMBL/GenBank/DDBJ databases">
        <title>Shewanella WXL01 sp. nov., a marine bacterium isolated from green algae in Luhuitou Fringing Reef (Northern South China Sea).</title>
        <authorList>
            <person name="Wang X."/>
        </authorList>
    </citation>
    <scope>NUCLEOTIDE SEQUENCE [LARGE SCALE GENOMIC DNA]</scope>
    <source>
        <strain evidence="11 12">MCCC 1A01895</strain>
    </source>
</reference>
<evidence type="ECO:0000313" key="11">
    <source>
        <dbReference type="EMBL" id="MBR9727393.1"/>
    </source>
</evidence>
<evidence type="ECO:0000256" key="7">
    <source>
        <dbReference type="SAM" id="Coils"/>
    </source>
</evidence>
<evidence type="ECO:0000256" key="6">
    <source>
        <dbReference type="RuleBase" id="RU004057"/>
    </source>
</evidence>
<evidence type="ECO:0000256" key="5">
    <source>
        <dbReference type="ARBA" id="ARBA00023136"/>
    </source>
</evidence>
<keyword evidence="6" id="KW-0653">Protein transport</keyword>
<protein>
    <submittedName>
        <fullName evidence="11">MotA/TolQ/ExbB proton channel family protein</fullName>
    </submittedName>
</protein>
<feature type="transmembrane region" description="Helical" evidence="8">
    <location>
        <begin position="313"/>
        <end position="336"/>
    </location>
</feature>
<accession>A0ABS5I035</accession>
<proteinExistence type="inferred from homology"/>